<name>A0A1T4YQV7_9BACL</name>
<dbReference type="EMBL" id="FUYJ01000008">
    <property type="protein sequence ID" value="SKB04162.1"/>
    <property type="molecule type" value="Genomic_DNA"/>
</dbReference>
<evidence type="ECO:0000313" key="4">
    <source>
        <dbReference type="EMBL" id="SKB04162.1"/>
    </source>
</evidence>
<dbReference type="Proteomes" id="UP000190042">
    <property type="component" value="Unassembled WGS sequence"/>
</dbReference>
<feature type="domain" description="YgxA-like substrate binding" evidence="3">
    <location>
        <begin position="130"/>
        <end position="227"/>
    </location>
</feature>
<dbReference type="InterPro" id="IPR029348">
    <property type="entry name" value="NTF-like"/>
</dbReference>
<dbReference type="InterPro" id="IPR043519">
    <property type="entry name" value="NT_sf"/>
</dbReference>
<dbReference type="Pfam" id="PF14540">
    <property type="entry name" value="NTF-like"/>
    <property type="match status" value="1"/>
</dbReference>
<dbReference type="InterPro" id="IPR041143">
    <property type="entry name" value="YgxA_HTH"/>
</dbReference>
<reference evidence="5" key="1">
    <citation type="submission" date="2017-02" db="EMBL/GenBank/DDBJ databases">
        <authorList>
            <person name="Varghese N."/>
            <person name="Submissions S."/>
        </authorList>
    </citation>
    <scope>NUCLEOTIDE SEQUENCE [LARGE SCALE GENOMIC DNA]</scope>
    <source>
        <strain evidence="5">DSM 23966</strain>
    </source>
</reference>
<proteinExistence type="predicted"/>
<dbReference type="InterPro" id="IPR054515">
    <property type="entry name" value="YgxA-like_substrate-bd"/>
</dbReference>
<sequence length="303" mass="35521">MFEKELGGGKVEQILRPVYQERASLPDTLSVLLIENQREDDPITDTFDTILFIITSNNEVPIQTKHYTDGKLKAAMHIISEKQLTHWLLVGTNKKIIDWLVLGKIYFDRDEYAERLKQQLSAEPLFGRNIKMGMELAKMIRAYNEGKIHFERKRYMDAYLRAINSLHHLARLVAIKANTLPEETVWSQMKKIDPAVYKLYEELIGSEEAVEKRLDLVFLASEFFIHNYTNEASEHLLGILNKKESWNIQELHEREELSLYSSDLEFFIEYLVDKQLIETVSVPSKNDLLFHREYRLARALKTM</sequence>
<dbReference type="GO" id="GO:0016740">
    <property type="term" value="F:transferase activity"/>
    <property type="evidence" value="ECO:0007669"/>
    <property type="project" value="UniProtKB-KW"/>
</dbReference>
<feature type="domain" description="YgxA-like helix-turn-helix" evidence="2">
    <location>
        <begin position="234"/>
        <end position="295"/>
    </location>
</feature>
<dbReference type="Gene3D" id="1.20.120.330">
    <property type="entry name" value="Nucleotidyltransferases domain 2"/>
    <property type="match status" value="1"/>
</dbReference>
<dbReference type="InterPro" id="IPR036388">
    <property type="entry name" value="WH-like_DNA-bd_sf"/>
</dbReference>
<dbReference type="Pfam" id="PF22339">
    <property type="entry name" value="YgxA-like_sub_bind"/>
    <property type="match status" value="1"/>
</dbReference>
<evidence type="ECO:0000313" key="5">
    <source>
        <dbReference type="Proteomes" id="UP000190042"/>
    </source>
</evidence>
<organism evidence="4 5">
    <name type="scientific">Sporosarcina newyorkensis</name>
    <dbReference type="NCBI Taxonomy" id="759851"/>
    <lineage>
        <taxon>Bacteria</taxon>
        <taxon>Bacillati</taxon>
        <taxon>Bacillota</taxon>
        <taxon>Bacilli</taxon>
        <taxon>Bacillales</taxon>
        <taxon>Caryophanaceae</taxon>
        <taxon>Sporosarcina</taxon>
    </lineage>
</organism>
<dbReference type="AlphaFoldDB" id="A0A1T4YQV7"/>
<dbReference type="Pfam" id="PF18576">
    <property type="entry name" value="HTH_52"/>
    <property type="match status" value="1"/>
</dbReference>
<accession>A0A1T4YQV7</accession>
<keyword evidence="5" id="KW-1185">Reference proteome</keyword>
<keyword evidence="4" id="KW-0808">Transferase</keyword>
<dbReference type="Gene3D" id="3.30.460.10">
    <property type="entry name" value="Beta Polymerase, domain 2"/>
    <property type="match status" value="1"/>
</dbReference>
<dbReference type="Gene3D" id="1.10.10.10">
    <property type="entry name" value="Winged helix-like DNA-binding domain superfamily/Winged helix DNA-binding domain"/>
    <property type="match status" value="1"/>
</dbReference>
<evidence type="ECO:0000259" key="3">
    <source>
        <dbReference type="Pfam" id="PF22339"/>
    </source>
</evidence>
<evidence type="ECO:0000259" key="1">
    <source>
        <dbReference type="Pfam" id="PF14540"/>
    </source>
</evidence>
<evidence type="ECO:0000259" key="2">
    <source>
        <dbReference type="Pfam" id="PF18576"/>
    </source>
</evidence>
<feature type="domain" description="Nucleotidyltransferase-like" evidence="1">
    <location>
        <begin position="12"/>
        <end position="127"/>
    </location>
</feature>
<protein>
    <submittedName>
        <fullName evidence="4">Nucleotidyltransferase-like</fullName>
    </submittedName>
</protein>
<gene>
    <name evidence="4" type="ORF">SAMN04244570_3330</name>
</gene>